<dbReference type="AlphaFoldDB" id="F4S4L1"/>
<name>F4S4L1_MELLP</name>
<protein>
    <submittedName>
        <fullName evidence="2">Uncharacterized protein</fullName>
    </submittedName>
</protein>
<feature type="non-terminal residue" evidence="2">
    <location>
        <position position="451"/>
    </location>
</feature>
<dbReference type="VEuPathDB" id="FungiDB:MELLADRAFT_79236"/>
<dbReference type="RefSeq" id="XP_007416298.1">
    <property type="nucleotide sequence ID" value="XM_007416236.1"/>
</dbReference>
<dbReference type="InParanoid" id="F4S4L1"/>
<dbReference type="GeneID" id="18933235"/>
<reference evidence="3" key="1">
    <citation type="journal article" date="2011" name="Proc. Natl. Acad. Sci. U.S.A.">
        <title>Obligate biotrophy features unraveled by the genomic analysis of rust fungi.</title>
        <authorList>
            <person name="Duplessis S."/>
            <person name="Cuomo C.A."/>
            <person name="Lin Y.-C."/>
            <person name="Aerts A."/>
            <person name="Tisserant E."/>
            <person name="Veneault-Fourrey C."/>
            <person name="Joly D.L."/>
            <person name="Hacquard S."/>
            <person name="Amselem J."/>
            <person name="Cantarel B.L."/>
            <person name="Chiu R."/>
            <person name="Coutinho P.M."/>
            <person name="Feau N."/>
            <person name="Field M."/>
            <person name="Frey P."/>
            <person name="Gelhaye E."/>
            <person name="Goldberg J."/>
            <person name="Grabherr M.G."/>
            <person name="Kodira C.D."/>
            <person name="Kohler A."/>
            <person name="Kuees U."/>
            <person name="Lindquist E.A."/>
            <person name="Lucas S.M."/>
            <person name="Mago R."/>
            <person name="Mauceli E."/>
            <person name="Morin E."/>
            <person name="Murat C."/>
            <person name="Pangilinan J.L."/>
            <person name="Park R."/>
            <person name="Pearson M."/>
            <person name="Quesneville H."/>
            <person name="Rouhier N."/>
            <person name="Sakthikumar S."/>
            <person name="Salamov A.A."/>
            <person name="Schmutz J."/>
            <person name="Selles B."/>
            <person name="Shapiro H."/>
            <person name="Tanguay P."/>
            <person name="Tuskan G.A."/>
            <person name="Henrissat B."/>
            <person name="Van de Peer Y."/>
            <person name="Rouze P."/>
            <person name="Ellis J.G."/>
            <person name="Dodds P.N."/>
            <person name="Schein J.E."/>
            <person name="Zhong S."/>
            <person name="Hamelin R.C."/>
            <person name="Grigoriev I.V."/>
            <person name="Szabo L.J."/>
            <person name="Martin F."/>
        </authorList>
    </citation>
    <scope>NUCLEOTIDE SEQUENCE [LARGE SCALE GENOMIC DNA]</scope>
    <source>
        <strain evidence="3">98AG31 / pathotype 3-4-7</strain>
    </source>
</reference>
<sequence length="451" mass="49802">MSTSDNDSIDHHSEPSSPQSPWESQSESESLMNSNYEIIQPDIEYEADGTVSSVNSEDLDQDWEHFRSPSPRSPMIPQQVLSTHGSETSDNRSSVNGEEDHSKLFDLEHSASSSFISRFTESSQDGSDTTSDSLATLCLPYTFPDPTHNPDPTDNKLSDPSTPAWPPASESRSVADPFQEHESFTLYDQTASELGGMLYERSPNRNSDSPHVSHWPNLYKSDGPPSLSEIHSLDLDTTGNQPGLSSDPQVLCTSRSSSMAQVTSPAPLSDSIAASHELNVYLLGKPMSKSEIRTFLNKLRTNFVAHPTLEAPDPPQESNNRHRYNEAMISLSDQYRTVIAHSLGSTYQSTHSQLMRQTSDLEIILHDFTRLSEERAQVHTASLPARPALVVYRVDPSTFSIPRWLPPCLLSRRGGDNLTMLMLVSVLPSGPDLNISVNISVDSDSAEMNRS</sequence>
<dbReference type="Proteomes" id="UP000001072">
    <property type="component" value="Unassembled WGS sequence"/>
</dbReference>
<feature type="region of interest" description="Disordered" evidence="1">
    <location>
        <begin position="142"/>
        <end position="176"/>
    </location>
</feature>
<dbReference type="HOGENOM" id="CLU_607756_0_0_1"/>
<keyword evidence="3" id="KW-1185">Reference proteome</keyword>
<accession>F4S4L1</accession>
<feature type="compositionally biased region" description="Low complexity" evidence="1">
    <location>
        <begin position="15"/>
        <end position="30"/>
    </location>
</feature>
<evidence type="ECO:0000313" key="2">
    <source>
        <dbReference type="EMBL" id="EGG00452.1"/>
    </source>
</evidence>
<proteinExistence type="predicted"/>
<dbReference type="EMBL" id="GL883147">
    <property type="protein sequence ID" value="EGG00452.1"/>
    <property type="molecule type" value="Genomic_DNA"/>
</dbReference>
<dbReference type="OrthoDB" id="10431314at2759"/>
<evidence type="ECO:0000313" key="3">
    <source>
        <dbReference type="Proteomes" id="UP000001072"/>
    </source>
</evidence>
<dbReference type="KEGG" id="mlr:MELLADRAFT_79236"/>
<feature type="region of interest" description="Disordered" evidence="1">
    <location>
        <begin position="1"/>
        <end position="106"/>
    </location>
</feature>
<evidence type="ECO:0000256" key="1">
    <source>
        <dbReference type="SAM" id="MobiDB-lite"/>
    </source>
</evidence>
<feature type="region of interest" description="Disordered" evidence="1">
    <location>
        <begin position="198"/>
        <end position="220"/>
    </location>
</feature>
<organism evidence="3">
    <name type="scientific">Melampsora larici-populina (strain 98AG31 / pathotype 3-4-7)</name>
    <name type="common">Poplar leaf rust fungus</name>
    <dbReference type="NCBI Taxonomy" id="747676"/>
    <lineage>
        <taxon>Eukaryota</taxon>
        <taxon>Fungi</taxon>
        <taxon>Dikarya</taxon>
        <taxon>Basidiomycota</taxon>
        <taxon>Pucciniomycotina</taxon>
        <taxon>Pucciniomycetes</taxon>
        <taxon>Pucciniales</taxon>
        <taxon>Melampsoraceae</taxon>
        <taxon>Melampsora</taxon>
    </lineage>
</organism>
<feature type="compositionally biased region" description="Polar residues" evidence="1">
    <location>
        <begin position="79"/>
        <end position="96"/>
    </location>
</feature>
<gene>
    <name evidence="2" type="ORF">MELLADRAFT_79236</name>
</gene>